<reference evidence="10" key="2">
    <citation type="submission" date="2020-09" db="EMBL/GenBank/DDBJ databases">
        <authorList>
            <person name="Sun Q."/>
            <person name="Zhou Y."/>
        </authorList>
    </citation>
    <scope>NUCLEOTIDE SEQUENCE</scope>
    <source>
        <strain evidence="10">CGMCC 1.15290</strain>
    </source>
</reference>
<evidence type="ECO:0000256" key="6">
    <source>
        <dbReference type="ARBA" id="ARBA00023237"/>
    </source>
</evidence>
<proteinExistence type="inferred from homology"/>
<feature type="signal peptide" evidence="8">
    <location>
        <begin position="1"/>
        <end position="31"/>
    </location>
</feature>
<dbReference type="AlphaFoldDB" id="A0A917IT61"/>
<dbReference type="SUPFAM" id="SSF56935">
    <property type="entry name" value="Porins"/>
    <property type="match status" value="1"/>
</dbReference>
<dbReference type="Gene3D" id="2.60.40.1120">
    <property type="entry name" value="Carboxypeptidase-like, regulatory domain"/>
    <property type="match status" value="1"/>
</dbReference>
<protein>
    <submittedName>
        <fullName evidence="10">SusC/RagA family TonB-linked outer membrane protein</fullName>
    </submittedName>
</protein>
<evidence type="ECO:0000313" key="11">
    <source>
        <dbReference type="Proteomes" id="UP000627292"/>
    </source>
</evidence>
<dbReference type="GO" id="GO:0009279">
    <property type="term" value="C:cell outer membrane"/>
    <property type="evidence" value="ECO:0007669"/>
    <property type="project" value="UniProtKB-SubCell"/>
</dbReference>
<organism evidence="10 11">
    <name type="scientific">Filimonas zeae</name>
    <dbReference type="NCBI Taxonomy" id="1737353"/>
    <lineage>
        <taxon>Bacteria</taxon>
        <taxon>Pseudomonadati</taxon>
        <taxon>Bacteroidota</taxon>
        <taxon>Chitinophagia</taxon>
        <taxon>Chitinophagales</taxon>
        <taxon>Chitinophagaceae</taxon>
        <taxon>Filimonas</taxon>
    </lineage>
</organism>
<evidence type="ECO:0000256" key="3">
    <source>
        <dbReference type="ARBA" id="ARBA00022452"/>
    </source>
</evidence>
<dbReference type="InterPro" id="IPR037066">
    <property type="entry name" value="Plug_dom_sf"/>
</dbReference>
<dbReference type="Proteomes" id="UP000627292">
    <property type="component" value="Unassembled WGS sequence"/>
</dbReference>
<dbReference type="InterPro" id="IPR036942">
    <property type="entry name" value="Beta-barrel_TonB_sf"/>
</dbReference>
<keyword evidence="2 7" id="KW-0813">Transport</keyword>
<gene>
    <name evidence="10" type="ORF">GCM10011379_11600</name>
</gene>
<keyword evidence="11" id="KW-1185">Reference proteome</keyword>
<evidence type="ECO:0000259" key="9">
    <source>
        <dbReference type="Pfam" id="PF07715"/>
    </source>
</evidence>
<comment type="caution">
    <text evidence="10">The sequence shown here is derived from an EMBL/GenBank/DDBJ whole genome shotgun (WGS) entry which is preliminary data.</text>
</comment>
<evidence type="ECO:0000256" key="2">
    <source>
        <dbReference type="ARBA" id="ARBA00022448"/>
    </source>
</evidence>
<reference evidence="10" key="1">
    <citation type="journal article" date="2014" name="Int. J. Syst. Evol. Microbiol.">
        <title>Complete genome sequence of Corynebacterium casei LMG S-19264T (=DSM 44701T), isolated from a smear-ripened cheese.</title>
        <authorList>
            <consortium name="US DOE Joint Genome Institute (JGI-PGF)"/>
            <person name="Walter F."/>
            <person name="Albersmeier A."/>
            <person name="Kalinowski J."/>
            <person name="Ruckert C."/>
        </authorList>
    </citation>
    <scope>NUCLEOTIDE SEQUENCE</scope>
    <source>
        <strain evidence="10">CGMCC 1.15290</strain>
    </source>
</reference>
<keyword evidence="3 7" id="KW-1134">Transmembrane beta strand</keyword>
<evidence type="ECO:0000256" key="7">
    <source>
        <dbReference type="PROSITE-ProRule" id="PRU01360"/>
    </source>
</evidence>
<keyword evidence="5 7" id="KW-0472">Membrane</keyword>
<accession>A0A917IT61</accession>
<evidence type="ECO:0000256" key="8">
    <source>
        <dbReference type="SAM" id="SignalP"/>
    </source>
</evidence>
<dbReference type="NCBIfam" id="TIGR04056">
    <property type="entry name" value="OMP_RagA_SusC"/>
    <property type="match status" value="1"/>
</dbReference>
<comment type="similarity">
    <text evidence="7">Belongs to the TonB-dependent receptor family.</text>
</comment>
<dbReference type="InterPro" id="IPR023996">
    <property type="entry name" value="TonB-dep_OMP_SusC/RagA"/>
</dbReference>
<dbReference type="Pfam" id="PF07715">
    <property type="entry name" value="Plug"/>
    <property type="match status" value="1"/>
</dbReference>
<evidence type="ECO:0000313" key="10">
    <source>
        <dbReference type="EMBL" id="GGH62038.1"/>
    </source>
</evidence>
<dbReference type="InterPro" id="IPR023997">
    <property type="entry name" value="TonB-dep_OMP_SusC/RagA_CS"/>
</dbReference>
<name>A0A917IT61_9BACT</name>
<dbReference type="EMBL" id="BMIB01000001">
    <property type="protein sequence ID" value="GGH62038.1"/>
    <property type="molecule type" value="Genomic_DNA"/>
</dbReference>
<keyword evidence="8" id="KW-0732">Signal</keyword>
<dbReference type="Pfam" id="PF13620">
    <property type="entry name" value="CarboxypepD_reg"/>
    <property type="match status" value="1"/>
</dbReference>
<keyword evidence="6 7" id="KW-0998">Cell outer membrane</keyword>
<dbReference type="SUPFAM" id="SSF49464">
    <property type="entry name" value="Carboxypeptidase regulatory domain-like"/>
    <property type="match status" value="1"/>
</dbReference>
<dbReference type="InterPro" id="IPR012910">
    <property type="entry name" value="Plug_dom"/>
</dbReference>
<comment type="subcellular location">
    <subcellularLocation>
        <location evidence="1 7">Cell outer membrane</location>
        <topology evidence="1 7">Multi-pass membrane protein</topology>
    </subcellularLocation>
</comment>
<dbReference type="Gene3D" id="2.40.170.20">
    <property type="entry name" value="TonB-dependent receptor, beta-barrel domain"/>
    <property type="match status" value="1"/>
</dbReference>
<feature type="chain" id="PRO_5036811979" evidence="8">
    <location>
        <begin position="32"/>
        <end position="1077"/>
    </location>
</feature>
<evidence type="ECO:0000256" key="1">
    <source>
        <dbReference type="ARBA" id="ARBA00004571"/>
    </source>
</evidence>
<keyword evidence="4 7" id="KW-0812">Transmembrane</keyword>
<dbReference type="PROSITE" id="PS52016">
    <property type="entry name" value="TONB_DEPENDENT_REC_3"/>
    <property type="match status" value="1"/>
</dbReference>
<dbReference type="RefSeq" id="WP_188951021.1">
    <property type="nucleotide sequence ID" value="NZ_BMIB01000001.1"/>
</dbReference>
<dbReference type="NCBIfam" id="TIGR04057">
    <property type="entry name" value="SusC_RagA_signa"/>
    <property type="match status" value="1"/>
</dbReference>
<sequence>MKKKFQNILSCLLPVIGLLTATASFSQSATAVVTGTVVTEKGEMLAGVHISASRQGSNDNVSAVSDAKGIFIFKQLTATAKYDFTFSYVGYAKQVMNNVTVEAGKNNSLFVKLKEQGNDLNQVTVVTALGIKRKERSLGYSVGKLDEDDVSTVKQVNVLNSISGRIAGVNVVSTGTDPGSTVKVVIRGESSLMKNNQPLYVVDGVPVAKSPEGASAPVGRTVVDFGSPIADINPSDIESITVLKGASAAALYGGKAGNGVILITTKAGKKGQKGLGVSVNSDIVWDKAWQFPHFQNEYGYGSFPGTTDVALASGSAWGPKLNTGEKRIQWNSPVDAGGQKVATDWVAYPDRARDFFNTGLTATNNVAFAGSSDKGTFRLSYTNMYNRGIVPNTGLKRNTVVVAAGYQLAKGVTVNTNISYANNYAPNRPGAYRESVTEVLYKMAPNTGLAQLKNYWKPGRVGFEQFTHDPGNLDNPYFIAYEQINGYNRDHLTGNIQMNIAITADLNLMVRTGIDLYNQKAEVKRPFSAKRTALGAYSLSGVFYKQQNSDFLLSYKKKLHSNWVVSASAGGNLMDEQSNSTSQIAGSLTIPNIYNIGNARAGSLSVSQGFSQKRINSLYGTAQIAYHDYLFVDASGRNDWSSALPAGNNSYFYPSVSVSGIVTDMLKMPEDVLSYAKIRANWARVGKDTDPYSLYNTIAFNSDWGSVKRATIESALKNNFLKPEIATSYELGTELRFLHNRIGLDVTWYKTNNRNQIINISTTRASGFSGRLINAGNIQNQGWELGLSATPVKGKLQWDIHANFTRNVNKVVELAPGVPEFSMGSADGENILYTVKEGTQIGDMYTPTWVTIKDGPLAGQPLLDKNGRYQRTTDVVKAGNYNPDFRMGFENTFSYKNFTLNALFDWRKGGSFYSYVVKTLINEGLTTNTLEGRDAAHGGLAWVDGQGNKRNDGMIIPGYIANADGSYAKNTNVLAASDFYTTTYNKYYQRLTYSASFLKLREVSLVYVFPRKVLGNLPVNNLSLAVIGRNLYTWTANKLGYDPETSLSVDTDGFKQGVGHWTLPGTRSYGVKLSCNF</sequence>
<dbReference type="Gene3D" id="2.170.130.10">
    <property type="entry name" value="TonB-dependent receptor, plug domain"/>
    <property type="match status" value="1"/>
</dbReference>
<feature type="domain" description="TonB-dependent receptor plug" evidence="9">
    <location>
        <begin position="136"/>
        <end position="260"/>
    </location>
</feature>
<evidence type="ECO:0000256" key="5">
    <source>
        <dbReference type="ARBA" id="ARBA00023136"/>
    </source>
</evidence>
<dbReference type="InterPro" id="IPR039426">
    <property type="entry name" value="TonB-dep_rcpt-like"/>
</dbReference>
<dbReference type="InterPro" id="IPR008969">
    <property type="entry name" value="CarboxyPept-like_regulatory"/>
</dbReference>
<evidence type="ECO:0000256" key="4">
    <source>
        <dbReference type="ARBA" id="ARBA00022692"/>
    </source>
</evidence>